<dbReference type="EMBL" id="CAJVCH010540438">
    <property type="protein sequence ID" value="CAG7826600.1"/>
    <property type="molecule type" value="Genomic_DNA"/>
</dbReference>
<organism evidence="2 3">
    <name type="scientific">Allacma fusca</name>
    <dbReference type="NCBI Taxonomy" id="39272"/>
    <lineage>
        <taxon>Eukaryota</taxon>
        <taxon>Metazoa</taxon>
        <taxon>Ecdysozoa</taxon>
        <taxon>Arthropoda</taxon>
        <taxon>Hexapoda</taxon>
        <taxon>Collembola</taxon>
        <taxon>Symphypleona</taxon>
        <taxon>Sminthuridae</taxon>
        <taxon>Allacma</taxon>
    </lineage>
</organism>
<feature type="region of interest" description="Disordered" evidence="1">
    <location>
        <begin position="16"/>
        <end position="68"/>
    </location>
</feature>
<protein>
    <submittedName>
        <fullName evidence="2">Uncharacterized protein</fullName>
    </submittedName>
</protein>
<dbReference type="AlphaFoldDB" id="A0A8J2L7R6"/>
<comment type="caution">
    <text evidence="2">The sequence shown here is derived from an EMBL/GenBank/DDBJ whole genome shotgun (WGS) entry which is preliminary data.</text>
</comment>
<evidence type="ECO:0000313" key="3">
    <source>
        <dbReference type="Proteomes" id="UP000708208"/>
    </source>
</evidence>
<keyword evidence="3" id="KW-1185">Reference proteome</keyword>
<proteinExistence type="predicted"/>
<accession>A0A8J2L7R6</accession>
<feature type="compositionally biased region" description="Basic and acidic residues" evidence="1">
    <location>
        <begin position="16"/>
        <end position="25"/>
    </location>
</feature>
<dbReference type="Proteomes" id="UP000708208">
    <property type="component" value="Unassembled WGS sequence"/>
</dbReference>
<name>A0A8J2L7R6_9HEXA</name>
<feature type="compositionally biased region" description="Polar residues" evidence="1">
    <location>
        <begin position="27"/>
        <end position="53"/>
    </location>
</feature>
<sequence>MIVVKIVIRAETYDELSRQSDRELPTRNPQNTEISTSECKLKTTQSTRPSESINTREHPLQNQPNLWSTPAFSNRGVVVLQRTLSLVDETSEQEGITTSPVRNELFTLESSSAEIETRAGIGENKFSSAIQAVHDVSKHRAHHSW</sequence>
<evidence type="ECO:0000313" key="2">
    <source>
        <dbReference type="EMBL" id="CAG7826600.1"/>
    </source>
</evidence>
<reference evidence="2" key="1">
    <citation type="submission" date="2021-06" db="EMBL/GenBank/DDBJ databases">
        <authorList>
            <person name="Hodson N. C."/>
            <person name="Mongue J. A."/>
            <person name="Jaron S. K."/>
        </authorList>
    </citation>
    <scope>NUCLEOTIDE SEQUENCE</scope>
</reference>
<evidence type="ECO:0000256" key="1">
    <source>
        <dbReference type="SAM" id="MobiDB-lite"/>
    </source>
</evidence>
<gene>
    <name evidence="2" type="ORF">AFUS01_LOCUS36647</name>
</gene>